<feature type="transmembrane region" description="Helical" evidence="8">
    <location>
        <begin position="222"/>
        <end position="241"/>
    </location>
</feature>
<reference evidence="9 10" key="1">
    <citation type="submission" date="2020-04" db="EMBL/GenBank/DDBJ databases">
        <title>Description of novel Gluconacetobacter.</title>
        <authorList>
            <person name="Sombolestani A."/>
        </authorList>
    </citation>
    <scope>NUCLEOTIDE SEQUENCE [LARGE SCALE GENOMIC DNA]</scope>
    <source>
        <strain evidence="9 10">LMG 21312</strain>
    </source>
</reference>
<feature type="transmembrane region" description="Helical" evidence="8">
    <location>
        <begin position="153"/>
        <end position="179"/>
    </location>
</feature>
<dbReference type="InterPro" id="IPR018584">
    <property type="entry name" value="GT87"/>
</dbReference>
<dbReference type="Pfam" id="PF09594">
    <property type="entry name" value="GT87"/>
    <property type="match status" value="1"/>
</dbReference>
<evidence type="ECO:0000256" key="5">
    <source>
        <dbReference type="ARBA" id="ARBA00022989"/>
    </source>
</evidence>
<evidence type="ECO:0000256" key="4">
    <source>
        <dbReference type="ARBA" id="ARBA00022692"/>
    </source>
</evidence>
<feature type="transmembrane region" description="Helical" evidence="8">
    <location>
        <begin position="318"/>
        <end position="346"/>
    </location>
</feature>
<sequence length="410" mass="44030">MDSGKYTAGSVIYALRHGTWLHRERVVGYATTFLLVELLFVALLILGTHGMIGSVEHPTSTDYVSFYAAGQQANAGASAQVYDPAAHHAAEQLARKSGIPYVHFFYPPVFLLICAPFARLPYLASFLAFQALSLIAALMVLRRVLGAPTWTTVVVGVAFPATLWNIGVGQNALLTVTLFGTATLLLDKRPILGGLIVGMLCYKPQLGLFFPVALLAQGNWRAILSAIGASATLVLVSLAIFGRDTWTAFFNIARQAHGTYETGAVHVPSLTSPFGVLLTFHAPLWLAYGVQAMTTLLLACAVYRAWSRPCRLPIRAALIAAATPVATPMTMFYDLTLSGLAIAWLVRDGCERSFLPWRKFALFCAFPLPLLSGNLGISHSVMAALASLAVLALTLAETERTDRPLPAAGP</sequence>
<dbReference type="EMBL" id="JABEQH010000008">
    <property type="protein sequence ID" value="MBB2175826.1"/>
    <property type="molecule type" value="Genomic_DNA"/>
</dbReference>
<evidence type="ECO:0000313" key="10">
    <source>
        <dbReference type="Proteomes" id="UP000561066"/>
    </source>
</evidence>
<feature type="transmembrane region" description="Helical" evidence="8">
    <location>
        <begin position="285"/>
        <end position="306"/>
    </location>
</feature>
<keyword evidence="10" id="KW-1185">Reference proteome</keyword>
<keyword evidence="2" id="KW-1003">Cell membrane</keyword>
<evidence type="ECO:0000256" key="1">
    <source>
        <dbReference type="ARBA" id="ARBA00004651"/>
    </source>
</evidence>
<dbReference type="RefSeq" id="WP_182942980.1">
    <property type="nucleotide sequence ID" value="NZ_JABEQH010000008.1"/>
</dbReference>
<evidence type="ECO:0000256" key="8">
    <source>
        <dbReference type="SAM" id="Phobius"/>
    </source>
</evidence>
<comment type="caution">
    <text evidence="9">The sequence shown here is derived from an EMBL/GenBank/DDBJ whole genome shotgun (WGS) entry which is preliminary data.</text>
</comment>
<proteinExistence type="inferred from homology"/>
<evidence type="ECO:0000256" key="3">
    <source>
        <dbReference type="ARBA" id="ARBA00022679"/>
    </source>
</evidence>
<name>A0A7W4P357_9PROT</name>
<dbReference type="GO" id="GO:0005886">
    <property type="term" value="C:plasma membrane"/>
    <property type="evidence" value="ECO:0007669"/>
    <property type="project" value="UniProtKB-SubCell"/>
</dbReference>
<keyword evidence="3" id="KW-0808">Transferase</keyword>
<feature type="transmembrane region" description="Helical" evidence="8">
    <location>
        <begin position="124"/>
        <end position="141"/>
    </location>
</feature>
<evidence type="ECO:0000313" key="9">
    <source>
        <dbReference type="EMBL" id="MBB2175826.1"/>
    </source>
</evidence>
<keyword evidence="5 8" id="KW-1133">Transmembrane helix</keyword>
<keyword evidence="4 8" id="KW-0812">Transmembrane</keyword>
<dbReference type="Proteomes" id="UP000561066">
    <property type="component" value="Unassembled WGS sequence"/>
</dbReference>
<dbReference type="AlphaFoldDB" id="A0A7W4P357"/>
<gene>
    <name evidence="9" type="ORF">HLH21_07740</name>
</gene>
<feature type="transmembrane region" description="Helical" evidence="8">
    <location>
        <begin position="26"/>
        <end position="46"/>
    </location>
</feature>
<evidence type="ECO:0000256" key="7">
    <source>
        <dbReference type="ARBA" id="ARBA00024033"/>
    </source>
</evidence>
<evidence type="ECO:0000256" key="2">
    <source>
        <dbReference type="ARBA" id="ARBA00022475"/>
    </source>
</evidence>
<dbReference type="GO" id="GO:0016758">
    <property type="term" value="F:hexosyltransferase activity"/>
    <property type="evidence" value="ECO:0007669"/>
    <property type="project" value="InterPro"/>
</dbReference>
<comment type="similarity">
    <text evidence="7">Belongs to the glycosyltransferase 87 family.</text>
</comment>
<feature type="transmembrane region" description="Helical" evidence="8">
    <location>
        <begin position="191"/>
        <end position="215"/>
    </location>
</feature>
<feature type="transmembrane region" description="Helical" evidence="8">
    <location>
        <begin position="377"/>
        <end position="396"/>
    </location>
</feature>
<keyword evidence="6 8" id="KW-0472">Membrane</keyword>
<organism evidence="9 10">
    <name type="scientific">Gluconacetobacter johannae</name>
    <dbReference type="NCBI Taxonomy" id="112140"/>
    <lineage>
        <taxon>Bacteria</taxon>
        <taxon>Pseudomonadati</taxon>
        <taxon>Pseudomonadota</taxon>
        <taxon>Alphaproteobacteria</taxon>
        <taxon>Acetobacterales</taxon>
        <taxon>Acetobacteraceae</taxon>
        <taxon>Gluconacetobacter</taxon>
    </lineage>
</organism>
<comment type="subcellular location">
    <subcellularLocation>
        <location evidence="1">Cell membrane</location>
        <topology evidence="1">Multi-pass membrane protein</topology>
    </subcellularLocation>
</comment>
<evidence type="ECO:0000256" key="6">
    <source>
        <dbReference type="ARBA" id="ARBA00023136"/>
    </source>
</evidence>
<accession>A0A7W4P357</accession>
<protein>
    <submittedName>
        <fullName evidence="9">DUF2029 domain-containing protein</fullName>
    </submittedName>
</protein>